<evidence type="ECO:0000256" key="7">
    <source>
        <dbReference type="ARBA" id="ARBA00022801"/>
    </source>
</evidence>
<dbReference type="InterPro" id="IPR015886">
    <property type="entry name" value="H2TH_FPG"/>
</dbReference>
<evidence type="ECO:0000256" key="1">
    <source>
        <dbReference type="ARBA" id="ARBA00001947"/>
    </source>
</evidence>
<feature type="domain" description="FPG-type" evidence="15">
    <location>
        <begin position="238"/>
        <end position="272"/>
    </location>
</feature>
<dbReference type="PROSITE" id="PS51066">
    <property type="entry name" value="ZF_FPG_2"/>
    <property type="match status" value="1"/>
</dbReference>
<evidence type="ECO:0000256" key="4">
    <source>
        <dbReference type="ARBA" id="ARBA00022723"/>
    </source>
</evidence>
<dbReference type="PANTHER" id="PTHR42697:SF1">
    <property type="entry name" value="ENDONUCLEASE 8"/>
    <property type="match status" value="1"/>
</dbReference>
<dbReference type="GO" id="GO:0006284">
    <property type="term" value="P:base-excision repair"/>
    <property type="evidence" value="ECO:0007669"/>
    <property type="project" value="InterPro"/>
</dbReference>
<gene>
    <name evidence="17" type="primary">nei</name>
    <name evidence="17" type="ORF">KME07_12565</name>
</gene>
<protein>
    <recommendedName>
        <fullName evidence="3">DNA-(apurinic or apyrimidinic site) lyase</fullName>
        <ecNumber evidence="3">4.2.99.18</ecNumber>
    </recommendedName>
</protein>
<evidence type="ECO:0000256" key="6">
    <source>
        <dbReference type="ARBA" id="ARBA00022771"/>
    </source>
</evidence>
<evidence type="ECO:0000256" key="13">
    <source>
        <dbReference type="ARBA" id="ARBA00023295"/>
    </source>
</evidence>
<dbReference type="SUPFAM" id="SSF46946">
    <property type="entry name" value="S13-like H2TH domain"/>
    <property type="match status" value="1"/>
</dbReference>
<evidence type="ECO:0000259" key="16">
    <source>
        <dbReference type="PROSITE" id="PS51068"/>
    </source>
</evidence>
<keyword evidence="17" id="KW-0255">Endonuclease</keyword>
<evidence type="ECO:0000256" key="12">
    <source>
        <dbReference type="ARBA" id="ARBA00023268"/>
    </source>
</evidence>
<dbReference type="NCBIfam" id="NF007763">
    <property type="entry name" value="PRK10445.1"/>
    <property type="match status" value="1"/>
</dbReference>
<evidence type="ECO:0000313" key="17">
    <source>
        <dbReference type="EMBL" id="MBW4466253.1"/>
    </source>
</evidence>
<dbReference type="GO" id="GO:0003684">
    <property type="term" value="F:damaged DNA binding"/>
    <property type="evidence" value="ECO:0007669"/>
    <property type="project" value="InterPro"/>
</dbReference>
<dbReference type="InterPro" id="IPR000214">
    <property type="entry name" value="Znf_DNA_glyclase/AP_lyase"/>
</dbReference>
<dbReference type="InterPro" id="IPR010979">
    <property type="entry name" value="Ribosomal_uS13-like_H2TH"/>
</dbReference>
<comment type="similarity">
    <text evidence="2">Belongs to the FPG family.</text>
</comment>
<evidence type="ECO:0000256" key="10">
    <source>
        <dbReference type="ARBA" id="ARBA00023204"/>
    </source>
</evidence>
<evidence type="ECO:0000256" key="2">
    <source>
        <dbReference type="ARBA" id="ARBA00009409"/>
    </source>
</evidence>
<dbReference type="SUPFAM" id="SSF81624">
    <property type="entry name" value="N-terminal domain of MutM-like DNA repair proteins"/>
    <property type="match status" value="1"/>
</dbReference>
<dbReference type="PANTHER" id="PTHR42697">
    <property type="entry name" value="ENDONUCLEASE 8"/>
    <property type="match status" value="1"/>
</dbReference>
<dbReference type="PROSITE" id="PS51068">
    <property type="entry name" value="FPG_CAT"/>
    <property type="match status" value="1"/>
</dbReference>
<dbReference type="AlphaFoldDB" id="A0A951PB86"/>
<dbReference type="SMART" id="SM00898">
    <property type="entry name" value="Fapy_DNA_glyco"/>
    <property type="match status" value="1"/>
</dbReference>
<dbReference type="EC" id="4.2.99.18" evidence="3"/>
<reference evidence="17" key="1">
    <citation type="submission" date="2021-05" db="EMBL/GenBank/DDBJ databases">
        <authorList>
            <person name="Pietrasiak N."/>
            <person name="Ward R."/>
            <person name="Stajich J.E."/>
            <person name="Kurbessoian T."/>
        </authorList>
    </citation>
    <scope>NUCLEOTIDE SEQUENCE</scope>
    <source>
        <strain evidence="17">GSE-TBD4-15B</strain>
    </source>
</reference>
<dbReference type="Pfam" id="PF01149">
    <property type="entry name" value="Fapy_DNA_glyco"/>
    <property type="match status" value="1"/>
</dbReference>
<keyword evidence="17" id="KW-0540">Nuclease</keyword>
<evidence type="ECO:0000259" key="15">
    <source>
        <dbReference type="PROSITE" id="PS51066"/>
    </source>
</evidence>
<dbReference type="EMBL" id="JAHHHV010000066">
    <property type="protein sequence ID" value="MBW4466253.1"/>
    <property type="molecule type" value="Genomic_DNA"/>
</dbReference>
<dbReference type="SMART" id="SM01232">
    <property type="entry name" value="H2TH"/>
    <property type="match status" value="1"/>
</dbReference>
<keyword evidence="8" id="KW-0862">Zinc</keyword>
<evidence type="ECO:0000256" key="5">
    <source>
        <dbReference type="ARBA" id="ARBA00022763"/>
    </source>
</evidence>
<keyword evidence="12" id="KW-0511">Multifunctional enzyme</keyword>
<reference evidence="17" key="2">
    <citation type="journal article" date="2022" name="Microbiol. Resour. Announc.">
        <title>Metagenome Sequencing to Explore Phylogenomics of Terrestrial Cyanobacteria.</title>
        <authorList>
            <person name="Ward R.D."/>
            <person name="Stajich J.E."/>
            <person name="Johansen J.R."/>
            <person name="Huntemann M."/>
            <person name="Clum A."/>
            <person name="Foster B."/>
            <person name="Foster B."/>
            <person name="Roux S."/>
            <person name="Palaniappan K."/>
            <person name="Varghese N."/>
            <person name="Mukherjee S."/>
            <person name="Reddy T.B.K."/>
            <person name="Daum C."/>
            <person name="Copeland A."/>
            <person name="Chen I.A."/>
            <person name="Ivanova N.N."/>
            <person name="Kyrpides N.C."/>
            <person name="Shapiro N."/>
            <person name="Eloe-Fadrosh E.A."/>
            <person name="Pietrasiak N."/>
        </authorList>
    </citation>
    <scope>NUCLEOTIDE SEQUENCE</scope>
    <source>
        <strain evidence="17">GSE-TBD4-15B</strain>
    </source>
</reference>
<feature type="domain" description="Formamidopyrimidine-DNA glycosylase catalytic" evidence="16">
    <location>
        <begin position="2"/>
        <end position="101"/>
    </location>
</feature>
<keyword evidence="4" id="KW-0479">Metal-binding</keyword>
<dbReference type="Proteomes" id="UP000707356">
    <property type="component" value="Unassembled WGS sequence"/>
</dbReference>
<comment type="caution">
    <text evidence="17">The sequence shown here is derived from an EMBL/GenBank/DDBJ whole genome shotgun (WGS) entry which is preliminary data.</text>
</comment>
<evidence type="ECO:0000256" key="9">
    <source>
        <dbReference type="ARBA" id="ARBA00023125"/>
    </source>
</evidence>
<dbReference type="GO" id="GO:0008270">
    <property type="term" value="F:zinc ion binding"/>
    <property type="evidence" value="ECO:0007669"/>
    <property type="project" value="UniProtKB-KW"/>
</dbReference>
<evidence type="ECO:0000256" key="14">
    <source>
        <dbReference type="PROSITE-ProRule" id="PRU00391"/>
    </source>
</evidence>
<keyword evidence="11 17" id="KW-0456">Lyase</keyword>
<dbReference type="InterPro" id="IPR010663">
    <property type="entry name" value="Znf_FPG/IleRS"/>
</dbReference>
<organism evidence="17 18">
    <name type="scientific">Pegethrix bostrychoides GSE-TBD4-15B</name>
    <dbReference type="NCBI Taxonomy" id="2839662"/>
    <lineage>
        <taxon>Bacteria</taxon>
        <taxon>Bacillati</taxon>
        <taxon>Cyanobacteriota</taxon>
        <taxon>Cyanophyceae</taxon>
        <taxon>Oculatellales</taxon>
        <taxon>Oculatellaceae</taxon>
        <taxon>Pegethrix</taxon>
    </lineage>
</organism>
<dbReference type="GO" id="GO:0000703">
    <property type="term" value="F:oxidized pyrimidine nucleobase lesion DNA N-glycosylase activity"/>
    <property type="evidence" value="ECO:0007669"/>
    <property type="project" value="TreeGrafter"/>
</dbReference>
<keyword evidence="5" id="KW-0227">DNA damage</keyword>
<accession>A0A951PB86</accession>
<dbReference type="InterPro" id="IPR035937">
    <property type="entry name" value="FPG_N"/>
</dbReference>
<evidence type="ECO:0000256" key="3">
    <source>
        <dbReference type="ARBA" id="ARBA00012720"/>
    </source>
</evidence>
<dbReference type="Pfam" id="PF06827">
    <property type="entry name" value="zf-FPG_IleRS"/>
    <property type="match status" value="1"/>
</dbReference>
<keyword evidence="6 14" id="KW-0863">Zinc-finger</keyword>
<proteinExistence type="inferred from homology"/>
<comment type="cofactor">
    <cofactor evidence="1">
        <name>Zn(2+)</name>
        <dbReference type="ChEBI" id="CHEBI:29105"/>
    </cofactor>
</comment>
<dbReference type="GO" id="GO:0140078">
    <property type="term" value="F:class I DNA-(apurinic or apyrimidinic site) endonuclease activity"/>
    <property type="evidence" value="ECO:0007669"/>
    <property type="project" value="UniProtKB-EC"/>
</dbReference>
<keyword evidence="10" id="KW-0234">DNA repair</keyword>
<dbReference type="Gene3D" id="1.10.8.50">
    <property type="match status" value="1"/>
</dbReference>
<keyword evidence="9" id="KW-0238">DNA-binding</keyword>
<name>A0A951PB86_9CYAN</name>
<dbReference type="Pfam" id="PF06831">
    <property type="entry name" value="H2TH"/>
    <property type="match status" value="1"/>
</dbReference>
<keyword evidence="13" id="KW-0326">Glycosidase</keyword>
<evidence type="ECO:0000313" key="18">
    <source>
        <dbReference type="Proteomes" id="UP000707356"/>
    </source>
</evidence>
<keyword evidence="7" id="KW-0378">Hydrolase</keyword>
<sequence length="275" mass="31301">MPEGPEIKRAADQIAKAIALRPVSSLFFAFLHLKPYEATLQGREITAVRTKGKAMLIRFDNQLSIYSHNQLYGKWMIRPLHDYPQTNRQLRLAIHSDKKSALLYSASDIEVLDDVAISYHPFLSRLGPDVLDEATTVVQVVERFSDRQFERRGLASLLLDQHFLCGLGNYLRSEVLFVGRLHPTLRPKDCAAPQILKLAEATIGVTRQSYLSNGITNDLPLAQSLKAAGKRRRDYRHYVFGREAQPCYICGTLILKETLAGRRLYYCPQCQRKAR</sequence>
<evidence type="ECO:0000256" key="11">
    <source>
        <dbReference type="ARBA" id="ARBA00023239"/>
    </source>
</evidence>
<dbReference type="SUPFAM" id="SSF57716">
    <property type="entry name" value="Glucocorticoid receptor-like (DNA-binding domain)"/>
    <property type="match status" value="1"/>
</dbReference>
<dbReference type="InterPro" id="IPR012319">
    <property type="entry name" value="FPG_cat"/>
</dbReference>
<dbReference type="Gene3D" id="3.20.190.10">
    <property type="entry name" value="MutM-like, N-terminal"/>
    <property type="match status" value="1"/>
</dbReference>
<evidence type="ECO:0000256" key="8">
    <source>
        <dbReference type="ARBA" id="ARBA00022833"/>
    </source>
</evidence>